<proteinExistence type="predicted"/>
<keyword evidence="1" id="KW-1133">Transmembrane helix</keyword>
<evidence type="ECO:0008006" key="4">
    <source>
        <dbReference type="Google" id="ProtNLM"/>
    </source>
</evidence>
<gene>
    <name evidence="2" type="ORF">ODALV1_LOCUS9861</name>
</gene>
<feature type="transmembrane region" description="Helical" evidence="1">
    <location>
        <begin position="83"/>
        <end position="100"/>
    </location>
</feature>
<feature type="transmembrane region" description="Helical" evidence="1">
    <location>
        <begin position="44"/>
        <end position="62"/>
    </location>
</feature>
<sequence length="357" mass="41789">MFRTSQTENVVLKSLRTKIVHMDAQLADYNKQGKPAVSTRKLEIFHWYFLAAYYAIIIPFKIKNREGGQAWKTKSWKFQKRFLTAYMLFLFVLCIVYYVHEGEFYDNFLYKTITNGRKRFFLGNLQSNISQMHVNGTHDMYGMLYTNENILVGFADLALWLSRQWYLVFVTTFFYGVLPVTFWSVSKLFQRYLSGIDNFHTESPTPNESFNISQADMVVEKYEELRNLVASLNSVWSTGTLLFVICESLDLIVNLNPKVESKDMAHICLYVMFLLFFMVLLVMYAEGCRMNASIKLWLSKKYTREQLFAQRKNELECLERYFEVTPIGIGAIGVYEISYGFLGQLLVFCVTAFLITF</sequence>
<keyword evidence="3" id="KW-1185">Reference proteome</keyword>
<feature type="transmembrane region" description="Helical" evidence="1">
    <location>
        <begin position="267"/>
        <end position="285"/>
    </location>
</feature>
<protein>
    <recommendedName>
        <fullName evidence="4">Gustatory receptor</fullName>
    </recommendedName>
</protein>
<organism evidence="2 3">
    <name type="scientific">Orchesella dallaii</name>
    <dbReference type="NCBI Taxonomy" id="48710"/>
    <lineage>
        <taxon>Eukaryota</taxon>
        <taxon>Metazoa</taxon>
        <taxon>Ecdysozoa</taxon>
        <taxon>Arthropoda</taxon>
        <taxon>Hexapoda</taxon>
        <taxon>Collembola</taxon>
        <taxon>Entomobryomorpha</taxon>
        <taxon>Entomobryoidea</taxon>
        <taxon>Orchesellidae</taxon>
        <taxon>Orchesellinae</taxon>
        <taxon>Orchesella</taxon>
    </lineage>
</organism>
<comment type="caution">
    <text evidence="2">The sequence shown here is derived from an EMBL/GenBank/DDBJ whole genome shotgun (WGS) entry which is preliminary data.</text>
</comment>
<feature type="transmembrane region" description="Helical" evidence="1">
    <location>
        <begin position="165"/>
        <end position="185"/>
    </location>
</feature>
<dbReference type="EMBL" id="CAXLJM020000030">
    <property type="protein sequence ID" value="CAL8098200.1"/>
    <property type="molecule type" value="Genomic_DNA"/>
</dbReference>
<dbReference type="Proteomes" id="UP001642540">
    <property type="component" value="Unassembled WGS sequence"/>
</dbReference>
<keyword evidence="1" id="KW-0472">Membrane</keyword>
<reference evidence="2 3" key="1">
    <citation type="submission" date="2024-08" db="EMBL/GenBank/DDBJ databases">
        <authorList>
            <person name="Cucini C."/>
            <person name="Frati F."/>
        </authorList>
    </citation>
    <scope>NUCLEOTIDE SEQUENCE [LARGE SCALE GENOMIC DNA]</scope>
</reference>
<accession>A0ABP1QDD7</accession>
<evidence type="ECO:0000313" key="2">
    <source>
        <dbReference type="EMBL" id="CAL8098200.1"/>
    </source>
</evidence>
<keyword evidence="1" id="KW-0812">Transmembrane</keyword>
<feature type="transmembrane region" description="Helical" evidence="1">
    <location>
        <begin position="337"/>
        <end position="355"/>
    </location>
</feature>
<evidence type="ECO:0000256" key="1">
    <source>
        <dbReference type="SAM" id="Phobius"/>
    </source>
</evidence>
<evidence type="ECO:0000313" key="3">
    <source>
        <dbReference type="Proteomes" id="UP001642540"/>
    </source>
</evidence>
<name>A0ABP1QDD7_9HEXA</name>